<gene>
    <name evidence="2" type="ORF">MKQ68_12485</name>
</gene>
<sequence length="176" mass="20071">MKILKWILIVVAVIVIIPLLAAAFMKKDYTIVQEVVINKPKQQVFDYVKYVDNQNKFNKWVLADPAIKIVNKGTDGTVGFVQSWDSKEINSKGEQEIKQIVEGEKIESELRFEKPFPGVSPTSLQTASMADNQTKVTWTFHGHMSWPLNIMRPMAVSMMNTDLQESLGMLKKQLEQ</sequence>
<dbReference type="Gene3D" id="3.30.530.20">
    <property type="match status" value="1"/>
</dbReference>
<dbReference type="SUPFAM" id="SSF55961">
    <property type="entry name" value="Bet v1-like"/>
    <property type="match status" value="1"/>
</dbReference>
<keyword evidence="1" id="KW-0812">Transmembrane</keyword>
<proteinExistence type="predicted"/>
<dbReference type="Pfam" id="PF10604">
    <property type="entry name" value="Polyketide_cyc2"/>
    <property type="match status" value="1"/>
</dbReference>
<dbReference type="Proteomes" id="UP001162741">
    <property type="component" value="Chromosome"/>
</dbReference>
<evidence type="ECO:0000313" key="3">
    <source>
        <dbReference type="Proteomes" id="UP001162741"/>
    </source>
</evidence>
<evidence type="ECO:0000313" key="2">
    <source>
        <dbReference type="EMBL" id="UYQ95918.1"/>
    </source>
</evidence>
<organism evidence="2 3">
    <name type="scientific">Chitinophaga horti</name>
    <dbReference type="NCBI Taxonomy" id="2920382"/>
    <lineage>
        <taxon>Bacteria</taxon>
        <taxon>Pseudomonadati</taxon>
        <taxon>Bacteroidota</taxon>
        <taxon>Chitinophagia</taxon>
        <taxon>Chitinophagales</taxon>
        <taxon>Chitinophagaceae</taxon>
        <taxon>Chitinophaga</taxon>
    </lineage>
</organism>
<dbReference type="RefSeq" id="WP_264283589.1">
    <property type="nucleotide sequence ID" value="NZ_CP107006.1"/>
</dbReference>
<protein>
    <submittedName>
        <fullName evidence="2">SRPBCC family protein</fullName>
    </submittedName>
</protein>
<name>A0ABY6J8A0_9BACT</name>
<dbReference type="EMBL" id="CP107006">
    <property type="protein sequence ID" value="UYQ95918.1"/>
    <property type="molecule type" value="Genomic_DNA"/>
</dbReference>
<reference evidence="2" key="1">
    <citation type="submission" date="2022-10" db="EMBL/GenBank/DDBJ databases">
        <title>Chitinophaga sp. nov., isolated from soil.</title>
        <authorList>
            <person name="Jeon C.O."/>
        </authorList>
    </citation>
    <scope>NUCLEOTIDE SEQUENCE</scope>
    <source>
        <strain evidence="2">R8</strain>
    </source>
</reference>
<dbReference type="InterPro" id="IPR019587">
    <property type="entry name" value="Polyketide_cyclase/dehydratase"/>
</dbReference>
<feature type="transmembrane region" description="Helical" evidence="1">
    <location>
        <begin position="6"/>
        <end position="25"/>
    </location>
</feature>
<accession>A0ABY6J8A0</accession>
<keyword evidence="3" id="KW-1185">Reference proteome</keyword>
<dbReference type="InterPro" id="IPR023393">
    <property type="entry name" value="START-like_dom_sf"/>
</dbReference>
<keyword evidence="1" id="KW-0472">Membrane</keyword>
<evidence type="ECO:0000256" key="1">
    <source>
        <dbReference type="SAM" id="Phobius"/>
    </source>
</evidence>
<dbReference type="CDD" id="cd07818">
    <property type="entry name" value="SRPBCC_1"/>
    <property type="match status" value="1"/>
</dbReference>
<keyword evidence="1" id="KW-1133">Transmembrane helix</keyword>